<keyword evidence="14 17" id="KW-0496">Mitochondrion</keyword>
<evidence type="ECO:0000256" key="2">
    <source>
        <dbReference type="ARBA" id="ARBA00004448"/>
    </source>
</evidence>
<geneLocation type="mitochondrion" evidence="21"/>
<comment type="function">
    <text evidence="17">Core subunit of the mitochondrial membrane respiratory chain NADH dehydrogenase (Complex I) which catalyzes electron transfer from NADH through the respiratory chain, using ubiquinone as an electron acceptor. Essential for the catalytic activity and assembly of complex I.</text>
</comment>
<comment type="subcellular location">
    <subcellularLocation>
        <location evidence="2">Mitochondrion inner membrane</location>
        <topology evidence="2">Multi-pass membrane protein</topology>
    </subcellularLocation>
</comment>
<evidence type="ECO:0000256" key="5">
    <source>
        <dbReference type="ARBA" id="ARBA00022448"/>
    </source>
</evidence>
<reference evidence="21" key="2">
    <citation type="submission" date="2019-01" db="EMBL/GenBank/DDBJ databases">
        <authorList>
            <person name="Wang J.-J."/>
            <person name="Dai R.-H."/>
        </authorList>
    </citation>
    <scope>NUCLEOTIDE SEQUENCE</scope>
</reference>
<keyword evidence="10" id="KW-0249">Electron transport</keyword>
<feature type="transmembrane region" description="Helical" evidence="17">
    <location>
        <begin position="51"/>
        <end position="78"/>
    </location>
</feature>
<dbReference type="GO" id="GO:0042773">
    <property type="term" value="P:ATP synthesis coupled electron transport"/>
    <property type="evidence" value="ECO:0007669"/>
    <property type="project" value="InterPro"/>
</dbReference>
<dbReference type="PRINTS" id="PR01434">
    <property type="entry name" value="NADHDHGNASE5"/>
</dbReference>
<feature type="transmembrane region" description="Helical" evidence="17">
    <location>
        <begin position="266"/>
        <end position="285"/>
    </location>
</feature>
<keyword evidence="11 17" id="KW-1133">Transmembrane helix</keyword>
<keyword evidence="8" id="KW-0999">Mitochondrion inner membrane</keyword>
<evidence type="ECO:0000256" key="12">
    <source>
        <dbReference type="ARBA" id="ARBA00023027"/>
    </source>
</evidence>
<feature type="transmembrane region" description="Helical" evidence="17">
    <location>
        <begin position="375"/>
        <end position="396"/>
    </location>
</feature>
<evidence type="ECO:0000259" key="18">
    <source>
        <dbReference type="Pfam" id="PF00361"/>
    </source>
</evidence>
<keyword evidence="13 17" id="KW-0830">Ubiquinone</keyword>
<feature type="transmembrane region" description="Helical" evidence="17">
    <location>
        <begin position="7"/>
        <end position="31"/>
    </location>
</feature>
<dbReference type="InterPro" id="IPR003945">
    <property type="entry name" value="NU5C-like"/>
</dbReference>
<evidence type="ECO:0000259" key="19">
    <source>
        <dbReference type="Pfam" id="PF00662"/>
    </source>
</evidence>
<evidence type="ECO:0000256" key="1">
    <source>
        <dbReference type="ARBA" id="ARBA00003257"/>
    </source>
</evidence>
<accession>A0A6B9QEJ6</accession>
<dbReference type="GO" id="GO:0008137">
    <property type="term" value="F:NADH dehydrogenase (ubiquinone) activity"/>
    <property type="evidence" value="ECO:0007669"/>
    <property type="project" value="UniProtKB-EC"/>
</dbReference>
<dbReference type="GO" id="GO:0005743">
    <property type="term" value="C:mitochondrial inner membrane"/>
    <property type="evidence" value="ECO:0007669"/>
    <property type="project" value="UniProtKB-SubCell"/>
</dbReference>
<feature type="transmembrane region" description="Helical" evidence="17">
    <location>
        <begin position="537"/>
        <end position="554"/>
    </location>
</feature>
<reference evidence="21" key="1">
    <citation type="journal article" date="2019" name="Sci. Rep.">
        <title>Structural and phylogenetic implications of the complete mitochondrial genome of Ledra auditura.</title>
        <authorList>
            <person name="Wang J.J."/>
            <person name="Li D.F."/>
            <person name="Li H."/>
            <person name="Yang M.F."/>
            <person name="Dai R.H."/>
        </authorList>
    </citation>
    <scope>NUCLEOTIDE SEQUENCE</scope>
</reference>
<dbReference type="InterPro" id="IPR010934">
    <property type="entry name" value="NADH_DH_su5_C"/>
</dbReference>
<feature type="domain" description="NADH:quinone oxidoreductase/Mrp antiporter transmembrane" evidence="18">
    <location>
        <begin position="109"/>
        <end position="380"/>
    </location>
</feature>
<keyword evidence="15 17" id="KW-0472">Membrane</keyword>
<feature type="transmembrane region" description="Helical" evidence="17">
    <location>
        <begin position="417"/>
        <end position="434"/>
    </location>
</feature>
<evidence type="ECO:0000256" key="10">
    <source>
        <dbReference type="ARBA" id="ARBA00022982"/>
    </source>
</evidence>
<feature type="transmembrane region" description="Helical" evidence="17">
    <location>
        <begin position="454"/>
        <end position="474"/>
    </location>
</feature>
<dbReference type="Pfam" id="PF00361">
    <property type="entry name" value="Proton_antipo_M"/>
    <property type="match status" value="1"/>
</dbReference>
<evidence type="ECO:0000256" key="11">
    <source>
        <dbReference type="ARBA" id="ARBA00022989"/>
    </source>
</evidence>
<evidence type="ECO:0000256" key="9">
    <source>
        <dbReference type="ARBA" id="ARBA00022967"/>
    </source>
</evidence>
<feature type="domain" description="NADH-Ubiquinone oxidoreductase (complex I) chain 5 N-terminal" evidence="19">
    <location>
        <begin position="43"/>
        <end position="93"/>
    </location>
</feature>
<comment type="catalytic activity">
    <reaction evidence="16 17">
        <text>a ubiquinone + NADH + 5 H(+)(in) = a ubiquinol + NAD(+) + 4 H(+)(out)</text>
        <dbReference type="Rhea" id="RHEA:29091"/>
        <dbReference type="Rhea" id="RHEA-COMP:9565"/>
        <dbReference type="Rhea" id="RHEA-COMP:9566"/>
        <dbReference type="ChEBI" id="CHEBI:15378"/>
        <dbReference type="ChEBI" id="CHEBI:16389"/>
        <dbReference type="ChEBI" id="CHEBI:17976"/>
        <dbReference type="ChEBI" id="CHEBI:57540"/>
        <dbReference type="ChEBI" id="CHEBI:57945"/>
        <dbReference type="EC" id="7.1.1.2"/>
    </reaction>
</comment>
<feature type="transmembrane region" description="Helical" evidence="17">
    <location>
        <begin position="90"/>
        <end position="107"/>
    </location>
</feature>
<evidence type="ECO:0000256" key="17">
    <source>
        <dbReference type="RuleBase" id="RU003404"/>
    </source>
</evidence>
<keyword evidence="5 17" id="KW-0813">Transport</keyword>
<evidence type="ECO:0000256" key="4">
    <source>
        <dbReference type="ARBA" id="ARBA00021096"/>
    </source>
</evidence>
<evidence type="ECO:0000256" key="3">
    <source>
        <dbReference type="ARBA" id="ARBA00012944"/>
    </source>
</evidence>
<dbReference type="InterPro" id="IPR001516">
    <property type="entry name" value="Proton_antipo_N"/>
</dbReference>
<dbReference type="PANTHER" id="PTHR42829">
    <property type="entry name" value="NADH-UBIQUINONE OXIDOREDUCTASE CHAIN 5"/>
    <property type="match status" value="1"/>
</dbReference>
<dbReference type="AlphaFoldDB" id="A0A6B9QEJ6"/>
<evidence type="ECO:0000313" key="21">
    <source>
        <dbReference type="EMBL" id="QHE65380.1"/>
    </source>
</evidence>
<proteinExistence type="inferred from homology"/>
<dbReference type="Pfam" id="PF06455">
    <property type="entry name" value="NADH5_C"/>
    <property type="match status" value="1"/>
</dbReference>
<dbReference type="Pfam" id="PF00662">
    <property type="entry name" value="Proton_antipo_N"/>
    <property type="match status" value="1"/>
</dbReference>
<evidence type="ECO:0000256" key="8">
    <source>
        <dbReference type="ARBA" id="ARBA00022792"/>
    </source>
</evidence>
<feature type="domain" description="NADH dehydrogenase subunit 5 C-terminal" evidence="20">
    <location>
        <begin position="387"/>
        <end position="555"/>
    </location>
</feature>
<dbReference type="EMBL" id="MK387845">
    <property type="protein sequence ID" value="QHE65380.1"/>
    <property type="molecule type" value="Genomic_DNA"/>
</dbReference>
<organism evidence="21">
    <name type="scientific">Ledra auditura</name>
    <dbReference type="NCBI Taxonomy" id="1310351"/>
    <lineage>
        <taxon>Eukaryota</taxon>
        <taxon>Metazoa</taxon>
        <taxon>Ecdysozoa</taxon>
        <taxon>Arthropoda</taxon>
        <taxon>Hexapoda</taxon>
        <taxon>Insecta</taxon>
        <taxon>Pterygota</taxon>
        <taxon>Neoptera</taxon>
        <taxon>Paraneoptera</taxon>
        <taxon>Hemiptera</taxon>
        <taxon>Auchenorrhyncha</taxon>
        <taxon>Membracoidea</taxon>
        <taxon>Cicadellidae</taxon>
        <taxon>Ledrinae</taxon>
        <taxon>Ledra</taxon>
    </lineage>
</organism>
<sequence>MLKNMNMFNWWSMTFFFSSMVMMILSMKMLLFKKTIMMEWEMMKINSSEMYFTILIDWMSLMFMSTVMMISSMILLYSSNYMGSNKNEQKRFYILMNLFILSMMLMIMSPNLISIMLGWDGLGLVSYCLVIFYSSKKSYNAGMITCMTNRLGDIGILISISWMMSYGSWHFIFYKEMMKEEMIYMLILSCFTKSAQMPFYSWLPEAMSAPTPISALVHSSTLVTAGVYLAMRFLSKTNMNYLLMMSIFTTMMASMCANYEFDLKKIIALSTLSQLGMMMSSIFLGMKEMSFLHLLTHATFKSLLFMCAGIMIFFNNNNQDIRNLSMINKTLPMTSSCFSISTLALCGMPFMSGFYSKDTIMENMSSNSTNMLSFLMMYTSLGLTMTYSTRTIYFLMMKQSKTKMKMKIKKIEKMKNSMIILAILSVSLGSLLMWTMNLNMKLPIITEKIKNYPIFMILMGMWMGVESFSFKKYIMSKSIQSMNSKMWNMTSLMFKWQKNTFTISFKFKKLLNNEWGEFYGASGTSTMLFLMSKNMMLSKNKTFLMSILIWMMMLM</sequence>
<name>A0A6B9QEJ6_9HEMI</name>
<evidence type="ECO:0000256" key="16">
    <source>
        <dbReference type="ARBA" id="ARBA00049551"/>
    </source>
</evidence>
<gene>
    <name evidence="21" type="primary">ND5</name>
</gene>
<dbReference type="GO" id="GO:0003954">
    <property type="term" value="F:NADH dehydrogenase activity"/>
    <property type="evidence" value="ECO:0007669"/>
    <property type="project" value="TreeGrafter"/>
</dbReference>
<comment type="function">
    <text evidence="1">Core subunit of the mitochondrial membrane respiratory chain NADH dehydrogenase (Complex I) that is believed to belong to the minimal assembly required for catalysis. Complex I functions in the transfer of electrons from NADH to the respiratory chain. The immediate electron acceptor for the enzyme is believed to be ubiquinone.</text>
</comment>
<dbReference type="InterPro" id="IPR001750">
    <property type="entry name" value="ND/Mrp_TM"/>
</dbReference>
<keyword evidence="12 17" id="KW-0520">NAD</keyword>
<feature type="transmembrane region" description="Helical" evidence="17">
    <location>
        <begin position="154"/>
        <end position="172"/>
    </location>
</feature>
<dbReference type="PANTHER" id="PTHR42829:SF2">
    <property type="entry name" value="NADH-UBIQUINONE OXIDOREDUCTASE CHAIN 5"/>
    <property type="match status" value="1"/>
</dbReference>
<evidence type="ECO:0000256" key="15">
    <source>
        <dbReference type="ARBA" id="ARBA00023136"/>
    </source>
</evidence>
<feature type="transmembrane region" description="Helical" evidence="17">
    <location>
        <begin position="335"/>
        <end position="355"/>
    </location>
</feature>
<protein>
    <recommendedName>
        <fullName evidence="4 17">NADH-ubiquinone oxidoreductase chain 5</fullName>
        <ecNumber evidence="3 17">7.1.1.2</ecNumber>
    </recommendedName>
</protein>
<evidence type="ECO:0000256" key="13">
    <source>
        <dbReference type="ARBA" id="ARBA00023075"/>
    </source>
</evidence>
<dbReference type="GO" id="GO:0015990">
    <property type="term" value="P:electron transport coupled proton transport"/>
    <property type="evidence" value="ECO:0007669"/>
    <property type="project" value="TreeGrafter"/>
</dbReference>
<keyword evidence="7 17" id="KW-0812">Transmembrane</keyword>
<feature type="transmembrane region" description="Helical" evidence="17">
    <location>
        <begin position="291"/>
        <end position="314"/>
    </location>
</feature>
<comment type="similarity">
    <text evidence="17">Belongs to the complex I subunit 5 family.</text>
</comment>
<evidence type="ECO:0000259" key="20">
    <source>
        <dbReference type="Pfam" id="PF06455"/>
    </source>
</evidence>
<feature type="transmembrane region" description="Helical" evidence="17">
    <location>
        <begin position="241"/>
        <end position="259"/>
    </location>
</feature>
<evidence type="ECO:0000256" key="14">
    <source>
        <dbReference type="ARBA" id="ARBA00023128"/>
    </source>
</evidence>
<dbReference type="EC" id="7.1.1.2" evidence="3 17"/>
<keyword evidence="9" id="KW-1278">Translocase</keyword>
<evidence type="ECO:0000256" key="7">
    <source>
        <dbReference type="ARBA" id="ARBA00022692"/>
    </source>
</evidence>
<keyword evidence="6" id="KW-0679">Respiratory chain</keyword>
<feature type="transmembrane region" description="Helical" evidence="17">
    <location>
        <begin position="113"/>
        <end position="133"/>
    </location>
</feature>
<evidence type="ECO:0000256" key="6">
    <source>
        <dbReference type="ARBA" id="ARBA00022660"/>
    </source>
</evidence>